<dbReference type="EMBL" id="NEVS01000004">
    <property type="protein sequence ID" value="OZI59482.1"/>
    <property type="molecule type" value="Genomic_DNA"/>
</dbReference>
<proteinExistence type="predicted"/>
<dbReference type="AlphaFoldDB" id="A0A261UDH6"/>
<dbReference type="Proteomes" id="UP000215767">
    <property type="component" value="Unassembled WGS sequence"/>
</dbReference>
<protein>
    <submittedName>
        <fullName evidence="2">Uncharacterized protein</fullName>
    </submittedName>
</protein>
<dbReference type="RefSeq" id="WP_094840917.1">
    <property type="nucleotide sequence ID" value="NZ_NEVS01000004.1"/>
</dbReference>
<gene>
    <name evidence="2" type="ORF">CAL28_08020</name>
</gene>
<feature type="region of interest" description="Disordered" evidence="1">
    <location>
        <begin position="1"/>
        <end position="29"/>
    </location>
</feature>
<evidence type="ECO:0000313" key="2">
    <source>
        <dbReference type="EMBL" id="OZI59482.1"/>
    </source>
</evidence>
<reference evidence="3" key="1">
    <citation type="submission" date="2017-05" db="EMBL/GenBank/DDBJ databases">
        <title>Complete and WGS of Bordetella genogroups.</title>
        <authorList>
            <person name="Spilker T."/>
            <person name="Lipuma J."/>
        </authorList>
    </citation>
    <scope>NUCLEOTIDE SEQUENCE [LARGE SCALE GENOMIC DNA]</scope>
    <source>
        <strain evidence="3">AU8856</strain>
    </source>
</reference>
<dbReference type="OrthoDB" id="8628489at2"/>
<accession>A0A261UDH6</accession>
<name>A0A261UDH6_9BORD</name>
<evidence type="ECO:0000313" key="3">
    <source>
        <dbReference type="Proteomes" id="UP000215767"/>
    </source>
</evidence>
<evidence type="ECO:0000256" key="1">
    <source>
        <dbReference type="SAM" id="MobiDB-lite"/>
    </source>
</evidence>
<sequence>MQIEGSHGIPIADQGAPPRPPEPQRDTLGGLMTATVAPAVQPYRERLLDILYVVDRTQIGRELLYDIRTLAGRGHHPFVDLAPPRDMPTREASKPHGLFLSEATLTAPASEIGLAPEVEHAPSVVLRLVQIRNALAARAQGNHARPVRIEPIDVPMDPIATVVAFRKELQALGALGPKPGIADAAGSAAAVPRLPMRPIEAHAPLTAVTDGCEARAVSLLCIPSGKDAGDVHPYEAVTEPGTNGRTAAAEPTARRVFRWTEQKVQAFRNFVLRRRDGAGGDAHPKPPGPATPDKLPLQCVADVPGQAASAVHESPEPAVGTPERPIIKGTGRPSFLRHQRSPSGRWPKQGEEWK</sequence>
<feature type="region of interest" description="Disordered" evidence="1">
    <location>
        <begin position="276"/>
        <end position="354"/>
    </location>
</feature>
<comment type="caution">
    <text evidence="2">The sequence shown here is derived from an EMBL/GenBank/DDBJ whole genome shotgun (WGS) entry which is preliminary data.</text>
</comment>
<keyword evidence="3" id="KW-1185">Reference proteome</keyword>
<organism evidence="2 3">
    <name type="scientific">Bordetella genomosp. 11</name>
    <dbReference type="NCBI Taxonomy" id="1416808"/>
    <lineage>
        <taxon>Bacteria</taxon>
        <taxon>Pseudomonadati</taxon>
        <taxon>Pseudomonadota</taxon>
        <taxon>Betaproteobacteria</taxon>
        <taxon>Burkholderiales</taxon>
        <taxon>Alcaligenaceae</taxon>
        <taxon>Bordetella</taxon>
    </lineage>
</organism>